<gene>
    <name evidence="1" type="ORF">UFOPK1495_01162</name>
</gene>
<accession>A0A6J6CZP1</accession>
<proteinExistence type="predicted"/>
<sequence length="99" mass="11181">MLTRENPLKRRTQSVGFDVGEVTERSEIYAQHRNFMTSDECDSSKHRSVAAEADGKVEALHEFGIRDSEIRATEKCGVFDREHNTVAVVDEPSNGVERD</sequence>
<reference evidence="1" key="1">
    <citation type="submission" date="2020-05" db="EMBL/GenBank/DDBJ databases">
        <authorList>
            <person name="Chiriac C."/>
            <person name="Salcher M."/>
            <person name="Ghai R."/>
            <person name="Kavagutti S V."/>
        </authorList>
    </citation>
    <scope>NUCLEOTIDE SEQUENCE</scope>
</reference>
<name>A0A6J6CZP1_9ZZZZ</name>
<dbReference type="EMBL" id="CAEZSU010000122">
    <property type="protein sequence ID" value="CAB4555603.1"/>
    <property type="molecule type" value="Genomic_DNA"/>
</dbReference>
<evidence type="ECO:0000313" key="1">
    <source>
        <dbReference type="EMBL" id="CAB4555603.1"/>
    </source>
</evidence>
<organism evidence="1">
    <name type="scientific">freshwater metagenome</name>
    <dbReference type="NCBI Taxonomy" id="449393"/>
    <lineage>
        <taxon>unclassified sequences</taxon>
        <taxon>metagenomes</taxon>
        <taxon>ecological metagenomes</taxon>
    </lineage>
</organism>
<protein>
    <submittedName>
        <fullName evidence="1">Unannotated protein</fullName>
    </submittedName>
</protein>
<dbReference type="AlphaFoldDB" id="A0A6J6CZP1"/>